<sequence length="235" mass="26751">MIIVTFLPILILLTVFIALSLLIKKSSHFGFAKGKMGLWMLIGYSALLVGSMVIFLVLPIDSTELRGQENDRDAEQKSQQFYEAVHEGKVDDMEEWRIHEWSFPFNEEQIVLQVLENDVNGVNIFVEHTDELTETVEASYYQTPLTVNGYEVEEKYMPAVVLDTTTLSIYPGETLNLKYKMFGTEFPFRLFGEENGYAWGRTTVSHWNGSALYIRVPEGLNVAADQNGYTEVNPS</sequence>
<keyword evidence="1" id="KW-0812">Transmembrane</keyword>
<proteinExistence type="predicted"/>
<keyword evidence="1" id="KW-0472">Membrane</keyword>
<name>A0A511WTN1_9BACI</name>
<comment type="caution">
    <text evidence="2">The sequence shown here is derived from an EMBL/GenBank/DDBJ whole genome shotgun (WGS) entry which is preliminary data.</text>
</comment>
<evidence type="ECO:0000313" key="3">
    <source>
        <dbReference type="Proteomes" id="UP000321886"/>
    </source>
</evidence>
<feature type="transmembrane region" description="Helical" evidence="1">
    <location>
        <begin position="36"/>
        <end position="58"/>
    </location>
</feature>
<reference evidence="2 3" key="1">
    <citation type="submission" date="2019-07" db="EMBL/GenBank/DDBJ databases">
        <title>Whole genome shotgun sequence of Halobacillus faecis NBRC 103569.</title>
        <authorList>
            <person name="Hosoyama A."/>
            <person name="Uohara A."/>
            <person name="Ohji S."/>
            <person name="Ichikawa N."/>
        </authorList>
    </citation>
    <scope>NUCLEOTIDE SEQUENCE [LARGE SCALE GENOMIC DNA]</scope>
    <source>
        <strain evidence="2 3">NBRC 103569</strain>
    </source>
</reference>
<accession>A0A511WTN1</accession>
<protein>
    <submittedName>
        <fullName evidence="2">Uncharacterized protein</fullName>
    </submittedName>
</protein>
<keyword evidence="1" id="KW-1133">Transmembrane helix</keyword>
<keyword evidence="3" id="KW-1185">Reference proteome</keyword>
<dbReference type="AlphaFoldDB" id="A0A511WTN1"/>
<dbReference type="RefSeq" id="WP_146815537.1">
    <property type="nucleotide sequence ID" value="NZ_BJYD01000017.1"/>
</dbReference>
<evidence type="ECO:0000256" key="1">
    <source>
        <dbReference type="SAM" id="Phobius"/>
    </source>
</evidence>
<gene>
    <name evidence="2" type="ORF">HFA01_19100</name>
</gene>
<organism evidence="2 3">
    <name type="scientific">Halobacillus faecis</name>
    <dbReference type="NCBI Taxonomy" id="360184"/>
    <lineage>
        <taxon>Bacteria</taxon>
        <taxon>Bacillati</taxon>
        <taxon>Bacillota</taxon>
        <taxon>Bacilli</taxon>
        <taxon>Bacillales</taxon>
        <taxon>Bacillaceae</taxon>
        <taxon>Halobacillus</taxon>
    </lineage>
</organism>
<dbReference type="EMBL" id="BJYD01000017">
    <property type="protein sequence ID" value="GEN53648.1"/>
    <property type="molecule type" value="Genomic_DNA"/>
</dbReference>
<dbReference type="OrthoDB" id="2455517at2"/>
<dbReference type="Proteomes" id="UP000321886">
    <property type="component" value="Unassembled WGS sequence"/>
</dbReference>
<evidence type="ECO:0000313" key="2">
    <source>
        <dbReference type="EMBL" id="GEN53648.1"/>
    </source>
</evidence>
<feature type="transmembrane region" description="Helical" evidence="1">
    <location>
        <begin position="6"/>
        <end position="24"/>
    </location>
</feature>